<feature type="compositionally biased region" description="Basic residues" evidence="1">
    <location>
        <begin position="26"/>
        <end position="35"/>
    </location>
</feature>
<proteinExistence type="predicted"/>
<name>A0A0N4ZW51_PARTI</name>
<protein>
    <submittedName>
        <fullName evidence="3">Oxidoreductase</fullName>
    </submittedName>
</protein>
<sequence length="328" mass="34179">GAGLAVQPDQVLGVIVAVGHDGRARLARRRDRRPGRAPFGDGCGVEAQSGDQFGQPLDEQVGPALQRCLVIGQQGPISRRTGQDIGRRGGVQDGKGLDGGAVEGGGIGAVLDDAGEQGVAEILDHGQAVRGVDGDDLGRRQAERFQVRGDGGEGLDAAGRQAGDGVPAVGVAVFRRPGRIAGQALGGRDLIHQHQAGARRRGQPFIAPRRGVAGQGRADGLGQAGGAQEVETEGFAVRHGVPSVSLPTPLRQIRSQDGLRRPRRWRSSGGRGRASGRDPRPAVRAIRSGRSPRPGPRRGRPRRPPRGGSGDRGRSGRRADRSRRTGPG</sequence>
<organism evidence="2 3">
    <name type="scientific">Parastrongyloides trichosuri</name>
    <name type="common">Possum-specific nematode worm</name>
    <dbReference type="NCBI Taxonomy" id="131310"/>
    <lineage>
        <taxon>Eukaryota</taxon>
        <taxon>Metazoa</taxon>
        <taxon>Ecdysozoa</taxon>
        <taxon>Nematoda</taxon>
        <taxon>Chromadorea</taxon>
        <taxon>Rhabditida</taxon>
        <taxon>Tylenchina</taxon>
        <taxon>Panagrolaimomorpha</taxon>
        <taxon>Strongyloidoidea</taxon>
        <taxon>Strongyloididae</taxon>
        <taxon>Parastrongyloides</taxon>
    </lineage>
</organism>
<feature type="compositionally biased region" description="Basic residues" evidence="1">
    <location>
        <begin position="295"/>
        <end position="305"/>
    </location>
</feature>
<dbReference type="AlphaFoldDB" id="A0A0N4ZW51"/>
<evidence type="ECO:0000313" key="3">
    <source>
        <dbReference type="WBParaSite" id="PTRK_0001283500.1"/>
    </source>
</evidence>
<feature type="region of interest" description="Disordered" evidence="1">
    <location>
        <begin position="195"/>
        <end position="328"/>
    </location>
</feature>
<keyword evidence="2" id="KW-1185">Reference proteome</keyword>
<feature type="region of interest" description="Disordered" evidence="1">
    <location>
        <begin position="26"/>
        <end position="57"/>
    </location>
</feature>
<feature type="region of interest" description="Disordered" evidence="1">
    <location>
        <begin position="79"/>
        <end position="99"/>
    </location>
</feature>
<evidence type="ECO:0000256" key="1">
    <source>
        <dbReference type="SAM" id="MobiDB-lite"/>
    </source>
</evidence>
<feature type="compositionally biased region" description="Gly residues" evidence="1">
    <location>
        <begin position="213"/>
        <end position="225"/>
    </location>
</feature>
<evidence type="ECO:0000313" key="2">
    <source>
        <dbReference type="Proteomes" id="UP000038045"/>
    </source>
</evidence>
<feature type="compositionally biased region" description="Basic and acidic residues" evidence="1">
    <location>
        <begin position="309"/>
        <end position="328"/>
    </location>
</feature>
<reference evidence="3" key="1">
    <citation type="submission" date="2017-02" db="UniProtKB">
        <authorList>
            <consortium name="WormBaseParasite"/>
        </authorList>
    </citation>
    <scope>IDENTIFICATION</scope>
</reference>
<dbReference type="WBParaSite" id="PTRK_0001283500.1">
    <property type="protein sequence ID" value="PTRK_0001283500.1"/>
    <property type="gene ID" value="PTRK_0001283500"/>
</dbReference>
<dbReference type="Proteomes" id="UP000038045">
    <property type="component" value="Unplaced"/>
</dbReference>
<feature type="compositionally biased region" description="Gly residues" evidence="1">
    <location>
        <begin position="88"/>
        <end position="99"/>
    </location>
</feature>
<accession>A0A0N4ZW51</accession>